<dbReference type="GO" id="GO:0022625">
    <property type="term" value="C:cytosolic large ribosomal subunit"/>
    <property type="evidence" value="ECO:0007669"/>
    <property type="project" value="TreeGrafter"/>
</dbReference>
<dbReference type="HOGENOM" id="CLU_2281761_0_0_1"/>
<evidence type="ECO:0000313" key="2">
    <source>
        <dbReference type="Proteomes" id="UP000006038"/>
    </source>
</evidence>
<dbReference type="GO" id="GO:0003735">
    <property type="term" value="F:structural constituent of ribosome"/>
    <property type="evidence" value="ECO:0007669"/>
    <property type="project" value="TreeGrafter"/>
</dbReference>
<dbReference type="InterPro" id="IPR039699">
    <property type="entry name" value="Ribosomal_uL30"/>
</dbReference>
<dbReference type="GO" id="GO:0003723">
    <property type="term" value="F:RNA binding"/>
    <property type="evidence" value="ECO:0007669"/>
    <property type="project" value="TreeGrafter"/>
</dbReference>
<dbReference type="Gramene" id="OB11G20910.1">
    <property type="protein sequence ID" value="OB11G20910.1"/>
    <property type="gene ID" value="OB11G20910"/>
</dbReference>
<dbReference type="GO" id="GO:0000463">
    <property type="term" value="P:maturation of LSU-rRNA from tricistronic rRNA transcript (SSU-rRNA, 5.8S rRNA, LSU-rRNA)"/>
    <property type="evidence" value="ECO:0007669"/>
    <property type="project" value="TreeGrafter"/>
</dbReference>
<dbReference type="STRING" id="4533.J3N8F5"/>
<dbReference type="InterPro" id="IPR036919">
    <property type="entry name" value="Ribo_uL30_ferredoxin-like_sf"/>
</dbReference>
<reference evidence="1" key="1">
    <citation type="journal article" date="2013" name="Nat. Commun.">
        <title>Whole-genome sequencing of Oryza brachyantha reveals mechanisms underlying Oryza genome evolution.</title>
        <authorList>
            <person name="Chen J."/>
            <person name="Huang Q."/>
            <person name="Gao D."/>
            <person name="Wang J."/>
            <person name="Lang Y."/>
            <person name="Liu T."/>
            <person name="Li B."/>
            <person name="Bai Z."/>
            <person name="Luis Goicoechea J."/>
            <person name="Liang C."/>
            <person name="Chen C."/>
            <person name="Zhang W."/>
            <person name="Sun S."/>
            <person name="Liao Y."/>
            <person name="Zhang X."/>
            <person name="Yang L."/>
            <person name="Song C."/>
            <person name="Wang M."/>
            <person name="Shi J."/>
            <person name="Liu G."/>
            <person name="Liu J."/>
            <person name="Zhou H."/>
            <person name="Zhou W."/>
            <person name="Yu Q."/>
            <person name="An N."/>
            <person name="Chen Y."/>
            <person name="Cai Q."/>
            <person name="Wang B."/>
            <person name="Liu B."/>
            <person name="Min J."/>
            <person name="Huang Y."/>
            <person name="Wu H."/>
            <person name="Li Z."/>
            <person name="Zhang Y."/>
            <person name="Yin Y."/>
            <person name="Song W."/>
            <person name="Jiang J."/>
            <person name="Jackson S.A."/>
            <person name="Wing R.A."/>
            <person name="Wang J."/>
            <person name="Chen M."/>
        </authorList>
    </citation>
    <scope>NUCLEOTIDE SEQUENCE [LARGE SCALE GENOMIC DNA]</scope>
    <source>
        <strain evidence="1">cv. IRGC 101232</strain>
    </source>
</reference>
<sequence>MGQAAYLSQHHALDSTYQIGYYYLRFIMYPNLKTVIELIYKRGLGEARHHLHRGSCPQDHDCWATFKEANNFQLPFKLKAPLGGLKKKRNYYMSRVVMLATV</sequence>
<evidence type="ECO:0000313" key="1">
    <source>
        <dbReference type="EnsemblPlants" id="OB11G20910.1"/>
    </source>
</evidence>
<dbReference type="PANTHER" id="PTHR11524">
    <property type="entry name" value="60S RIBOSOMAL PROTEIN L7"/>
    <property type="match status" value="1"/>
</dbReference>
<dbReference type="AlphaFoldDB" id="J3N8F5"/>
<dbReference type="Proteomes" id="UP000006038">
    <property type="component" value="Chromosome 11"/>
</dbReference>
<dbReference type="PANTHER" id="PTHR11524:SF16">
    <property type="entry name" value="LARGE RIBOSOMAL SUBUNIT PROTEIN UL30"/>
    <property type="match status" value="1"/>
</dbReference>
<dbReference type="eggNOG" id="KOG3184">
    <property type="taxonomic scope" value="Eukaryota"/>
</dbReference>
<protein>
    <submittedName>
        <fullName evidence="1">Uncharacterized protein</fullName>
    </submittedName>
</protein>
<keyword evidence="2" id="KW-1185">Reference proteome</keyword>
<organism evidence="1">
    <name type="scientific">Oryza brachyantha</name>
    <name type="common">malo sina</name>
    <dbReference type="NCBI Taxonomy" id="4533"/>
    <lineage>
        <taxon>Eukaryota</taxon>
        <taxon>Viridiplantae</taxon>
        <taxon>Streptophyta</taxon>
        <taxon>Embryophyta</taxon>
        <taxon>Tracheophyta</taxon>
        <taxon>Spermatophyta</taxon>
        <taxon>Magnoliopsida</taxon>
        <taxon>Liliopsida</taxon>
        <taxon>Poales</taxon>
        <taxon>Poaceae</taxon>
        <taxon>BOP clade</taxon>
        <taxon>Oryzoideae</taxon>
        <taxon>Oryzeae</taxon>
        <taxon>Oryzinae</taxon>
        <taxon>Oryza</taxon>
    </lineage>
</organism>
<dbReference type="SUPFAM" id="SSF55129">
    <property type="entry name" value="Ribosomal protein L30p/L7e"/>
    <property type="match status" value="1"/>
</dbReference>
<dbReference type="EnsemblPlants" id="OB11G20910.1">
    <property type="protein sequence ID" value="OB11G20910.1"/>
    <property type="gene ID" value="OB11G20910"/>
</dbReference>
<name>J3N8F5_ORYBR</name>
<accession>J3N8F5</accession>
<proteinExistence type="predicted"/>
<reference evidence="1" key="2">
    <citation type="submission" date="2013-04" db="UniProtKB">
        <authorList>
            <consortium name="EnsemblPlants"/>
        </authorList>
    </citation>
    <scope>IDENTIFICATION</scope>
</reference>